<reference evidence="2 3" key="1">
    <citation type="journal article" date="2010" name="J. Bacteriol.">
        <title>Biochemical characterization of a novel indole prenyltransferase from Streptomyces sp. SN-593.</title>
        <authorList>
            <person name="Takahashi S."/>
            <person name="Takagi H."/>
            <person name="Toyoda A."/>
            <person name="Uramoto M."/>
            <person name="Nogawa T."/>
            <person name="Ueki M."/>
            <person name="Sakaki Y."/>
            <person name="Osada H."/>
        </authorList>
    </citation>
    <scope>NUCLEOTIDE SEQUENCE [LARGE SCALE GENOMIC DNA]</scope>
    <source>
        <strain evidence="2 3">SN-593</strain>
    </source>
</reference>
<dbReference type="Proteomes" id="UP000595703">
    <property type="component" value="Chromosome"/>
</dbReference>
<feature type="region of interest" description="Disordered" evidence="1">
    <location>
        <begin position="39"/>
        <end position="61"/>
    </location>
</feature>
<sequence>MVPPAQPPRAGDEFTVSIGGDASGPVVVGRDNHVEVHQPAPVSVPEPPPDAAASTQTNTAKDHGTVYAVTGGDMHIHQVPDGNLS</sequence>
<evidence type="ECO:0000313" key="2">
    <source>
        <dbReference type="EMBL" id="BBB02035.1"/>
    </source>
</evidence>
<evidence type="ECO:0000313" key="3">
    <source>
        <dbReference type="Proteomes" id="UP000595703"/>
    </source>
</evidence>
<keyword evidence="3" id="KW-1185">Reference proteome</keyword>
<reference evidence="2 3" key="2">
    <citation type="journal article" date="2011" name="J. Antibiot.">
        <title>Furaquinocins I and J: novel polyketide isoprenoid hybrid compounds from Streptomyces reveromyceticus SN-593.</title>
        <authorList>
            <person name="Panthee S."/>
            <person name="Takahashi S."/>
            <person name="Takagi H."/>
            <person name="Nogawa T."/>
            <person name="Oowada E."/>
            <person name="Uramoto M."/>
            <person name="Osada H."/>
        </authorList>
    </citation>
    <scope>NUCLEOTIDE SEQUENCE [LARGE SCALE GENOMIC DNA]</scope>
    <source>
        <strain evidence="2 3">SN-593</strain>
    </source>
</reference>
<organism evidence="2 3">
    <name type="scientific">Actinacidiphila reveromycinica</name>
    <dbReference type="NCBI Taxonomy" id="659352"/>
    <lineage>
        <taxon>Bacteria</taxon>
        <taxon>Bacillati</taxon>
        <taxon>Actinomycetota</taxon>
        <taxon>Actinomycetes</taxon>
        <taxon>Kitasatosporales</taxon>
        <taxon>Streptomycetaceae</taxon>
        <taxon>Actinacidiphila</taxon>
    </lineage>
</organism>
<dbReference type="AlphaFoldDB" id="A0A7U3VST4"/>
<accession>A0A7U3VST4</accession>
<dbReference type="KEGG" id="arev:RVR_9732"/>
<proteinExistence type="predicted"/>
<protein>
    <submittedName>
        <fullName evidence="2">Uncharacterized protein</fullName>
    </submittedName>
</protein>
<dbReference type="EMBL" id="AP018365">
    <property type="protein sequence ID" value="BBB02035.1"/>
    <property type="molecule type" value="Genomic_DNA"/>
</dbReference>
<reference evidence="2 3" key="3">
    <citation type="journal article" date="2011" name="Nat. Chem. Biol.">
        <title>Reveromycin A biosynthesis uses RevG and RevJ for stereospecific spiroacetal formation.</title>
        <authorList>
            <person name="Takahashi S."/>
            <person name="Toyoda A."/>
            <person name="Sekiyama Y."/>
            <person name="Takagi H."/>
            <person name="Nogawa T."/>
            <person name="Uramoto M."/>
            <person name="Suzuki R."/>
            <person name="Koshino H."/>
            <person name="Kumano T."/>
            <person name="Panthee S."/>
            <person name="Dairi T."/>
            <person name="Ishikawa J."/>
            <person name="Ikeda H."/>
            <person name="Sakaki Y."/>
            <person name="Osada H."/>
        </authorList>
    </citation>
    <scope>NUCLEOTIDE SEQUENCE [LARGE SCALE GENOMIC DNA]</scope>
    <source>
        <strain evidence="2 3">SN-593</strain>
    </source>
</reference>
<dbReference type="RefSeq" id="WP_202237892.1">
    <property type="nucleotide sequence ID" value="NZ_AP018365.1"/>
</dbReference>
<reference evidence="2 3" key="4">
    <citation type="journal article" date="2020" name="Sci. Rep.">
        <title>beta-carboline chemical signals induce reveromycin production through a LuxR family regulator in Streptomyces sp. SN-593.</title>
        <authorList>
            <person name="Panthee S."/>
            <person name="Kito N."/>
            <person name="Hayashi T."/>
            <person name="Shimizu T."/>
            <person name="Ishikawa J."/>
            <person name="Hamamoto H."/>
            <person name="Osada H."/>
            <person name="Takahashi S."/>
        </authorList>
    </citation>
    <scope>NUCLEOTIDE SEQUENCE [LARGE SCALE GENOMIC DNA]</scope>
    <source>
        <strain evidence="2 3">SN-593</strain>
    </source>
</reference>
<feature type="region of interest" description="Disordered" evidence="1">
    <location>
        <begin position="1"/>
        <end position="25"/>
    </location>
</feature>
<gene>
    <name evidence="2" type="ORF">RVR_9732</name>
</gene>
<evidence type="ECO:0000256" key="1">
    <source>
        <dbReference type="SAM" id="MobiDB-lite"/>
    </source>
</evidence>
<name>A0A7U3VST4_9ACTN</name>